<dbReference type="EMBL" id="FJUX01000105">
    <property type="protein sequence ID" value="CZT08646.1"/>
    <property type="molecule type" value="Genomic_DNA"/>
</dbReference>
<dbReference type="AlphaFoldDB" id="A0A1E1LDP9"/>
<feature type="region of interest" description="Disordered" evidence="1">
    <location>
        <begin position="78"/>
        <end position="97"/>
    </location>
</feature>
<keyword evidence="3" id="KW-1185">Reference proteome</keyword>
<accession>A0A1E1LDP9</accession>
<protein>
    <submittedName>
        <fullName evidence="2">Uncharacterized protein</fullName>
    </submittedName>
</protein>
<dbReference type="OrthoDB" id="3575724at2759"/>
<proteinExistence type="predicted"/>
<feature type="region of interest" description="Disordered" evidence="1">
    <location>
        <begin position="127"/>
        <end position="158"/>
    </location>
</feature>
<evidence type="ECO:0000313" key="2">
    <source>
        <dbReference type="EMBL" id="CZT08646.1"/>
    </source>
</evidence>
<organism evidence="2 3">
    <name type="scientific">Rhynchosporium agropyri</name>
    <dbReference type="NCBI Taxonomy" id="914238"/>
    <lineage>
        <taxon>Eukaryota</taxon>
        <taxon>Fungi</taxon>
        <taxon>Dikarya</taxon>
        <taxon>Ascomycota</taxon>
        <taxon>Pezizomycotina</taxon>
        <taxon>Leotiomycetes</taxon>
        <taxon>Helotiales</taxon>
        <taxon>Ploettnerulaceae</taxon>
        <taxon>Rhynchosporium</taxon>
    </lineage>
</organism>
<feature type="compositionally biased region" description="Basic and acidic residues" evidence="1">
    <location>
        <begin position="78"/>
        <end position="92"/>
    </location>
</feature>
<feature type="region of interest" description="Disordered" evidence="1">
    <location>
        <begin position="1"/>
        <end position="34"/>
    </location>
</feature>
<evidence type="ECO:0000313" key="3">
    <source>
        <dbReference type="Proteomes" id="UP000178912"/>
    </source>
</evidence>
<sequence length="158" mass="16985">MARTEMNHPSTPKSHQLPATPPCSPYLSSPEHSGLSSQAESLSLFLSEQALTTDDLDRLHSDLINVQLLVLEKKARDGEAGAHDLADREIHTSGDGTPIRNLPLFHEDGWETILIFIFQDSDSDLSYDASSDGIFSDTSPGEAASETSSDGDSSEAGE</sequence>
<evidence type="ECO:0000256" key="1">
    <source>
        <dbReference type="SAM" id="MobiDB-lite"/>
    </source>
</evidence>
<gene>
    <name evidence="2" type="ORF">RAG0_13640</name>
</gene>
<dbReference type="Proteomes" id="UP000178912">
    <property type="component" value="Unassembled WGS sequence"/>
</dbReference>
<reference evidence="3" key="1">
    <citation type="submission" date="2016-03" db="EMBL/GenBank/DDBJ databases">
        <authorList>
            <person name="Guldener U."/>
        </authorList>
    </citation>
    <scope>NUCLEOTIDE SEQUENCE [LARGE SCALE GENOMIC DNA]</scope>
    <source>
        <strain evidence="3">04CH-RAC-A.6.1</strain>
    </source>
</reference>
<name>A0A1E1LDP9_9HELO</name>